<comment type="caution">
    <text evidence="2">The sequence shown here is derived from an EMBL/GenBank/DDBJ whole genome shotgun (WGS) entry which is preliminary data.</text>
</comment>
<proteinExistence type="predicted"/>
<evidence type="ECO:0000313" key="3">
    <source>
        <dbReference type="Proteomes" id="UP000036867"/>
    </source>
</evidence>
<evidence type="ECO:0008006" key="4">
    <source>
        <dbReference type="Google" id="ProtNLM"/>
    </source>
</evidence>
<sequence length="127" mass="14473">MKKARENQITYLFLGIVMVPLSIYINYPYIMQLTFPKGIMTLFLGTSSLMMAYLSPHLFPRDERSKEIIGKSMSINYFVLFSSMTLLILLTGSLGPFVLTSTQVLVVLFCIMITTIPLTMIVYVNRI</sequence>
<gene>
    <name evidence="2" type="ORF">AMD00_11040</name>
</gene>
<evidence type="ECO:0000313" key="2">
    <source>
        <dbReference type="EMBL" id="KOO48936.1"/>
    </source>
</evidence>
<reference evidence="3" key="1">
    <citation type="submission" date="2015-08" db="EMBL/GenBank/DDBJ databases">
        <title>Fjat-10028 dsm 16317.</title>
        <authorList>
            <person name="Liu B."/>
            <person name="Wang J."/>
            <person name="Zhu Y."/>
            <person name="Liu G."/>
            <person name="Chen Q."/>
            <person name="Chen Z."/>
            <person name="Lan J."/>
            <person name="Che J."/>
            <person name="Ge C."/>
            <person name="Shi H."/>
            <person name="Pan Z."/>
            <person name="Liu X."/>
        </authorList>
    </citation>
    <scope>NUCLEOTIDE SEQUENCE [LARGE SCALE GENOMIC DNA]</scope>
    <source>
        <strain evidence="3">DSM 16317</strain>
    </source>
</reference>
<dbReference type="STRING" id="263475.AMD00_11040"/>
<dbReference type="EMBL" id="LILB01000005">
    <property type="protein sequence ID" value="KOO48936.1"/>
    <property type="molecule type" value="Genomic_DNA"/>
</dbReference>
<keyword evidence="1" id="KW-1133">Transmembrane helix</keyword>
<feature type="transmembrane region" description="Helical" evidence="1">
    <location>
        <begin position="33"/>
        <end position="54"/>
    </location>
</feature>
<keyword evidence="1" id="KW-0472">Membrane</keyword>
<keyword evidence="3" id="KW-1185">Reference proteome</keyword>
<dbReference type="GeneID" id="301136630"/>
<feature type="transmembrane region" description="Helical" evidence="1">
    <location>
        <begin position="104"/>
        <end position="124"/>
    </location>
</feature>
<dbReference type="AlphaFoldDB" id="A0A0M0LD99"/>
<feature type="transmembrane region" description="Helical" evidence="1">
    <location>
        <begin position="75"/>
        <end position="98"/>
    </location>
</feature>
<dbReference type="OrthoDB" id="2453134at2"/>
<accession>A0A0M0LD99</accession>
<dbReference type="RefSeq" id="WP_053417126.1">
    <property type="nucleotide sequence ID" value="NZ_LILB01000005.1"/>
</dbReference>
<organism evidence="2 3">
    <name type="scientific">Viridibacillus arvi</name>
    <dbReference type="NCBI Taxonomy" id="263475"/>
    <lineage>
        <taxon>Bacteria</taxon>
        <taxon>Bacillati</taxon>
        <taxon>Bacillota</taxon>
        <taxon>Bacilli</taxon>
        <taxon>Bacillales</taxon>
        <taxon>Caryophanaceae</taxon>
        <taxon>Viridibacillus</taxon>
    </lineage>
</organism>
<name>A0A0M0LD99_9BACL</name>
<evidence type="ECO:0000256" key="1">
    <source>
        <dbReference type="SAM" id="Phobius"/>
    </source>
</evidence>
<keyword evidence="1" id="KW-0812">Transmembrane</keyword>
<protein>
    <recommendedName>
        <fullName evidence="4">Permease</fullName>
    </recommendedName>
</protein>
<feature type="transmembrane region" description="Helical" evidence="1">
    <location>
        <begin position="9"/>
        <end position="27"/>
    </location>
</feature>
<dbReference type="Proteomes" id="UP000036867">
    <property type="component" value="Unassembled WGS sequence"/>
</dbReference>